<name>A0A0E9UCP9_ANGAN</name>
<accession>A0A0E9UCP9</accession>
<reference evidence="1" key="2">
    <citation type="journal article" date="2015" name="Fish Shellfish Immunol.">
        <title>Early steps in the European eel (Anguilla anguilla)-Vibrio vulnificus interaction in the gills: Role of the RtxA13 toxin.</title>
        <authorList>
            <person name="Callol A."/>
            <person name="Pajuelo D."/>
            <person name="Ebbesson L."/>
            <person name="Teles M."/>
            <person name="MacKenzie S."/>
            <person name="Amaro C."/>
        </authorList>
    </citation>
    <scope>NUCLEOTIDE SEQUENCE</scope>
</reference>
<reference evidence="1" key="1">
    <citation type="submission" date="2014-11" db="EMBL/GenBank/DDBJ databases">
        <authorList>
            <person name="Amaro Gonzalez C."/>
        </authorList>
    </citation>
    <scope>NUCLEOTIDE SEQUENCE</scope>
</reference>
<evidence type="ECO:0000313" key="1">
    <source>
        <dbReference type="EMBL" id="JAH63507.1"/>
    </source>
</evidence>
<organism evidence="1">
    <name type="scientific">Anguilla anguilla</name>
    <name type="common">European freshwater eel</name>
    <name type="synonym">Muraena anguilla</name>
    <dbReference type="NCBI Taxonomy" id="7936"/>
    <lineage>
        <taxon>Eukaryota</taxon>
        <taxon>Metazoa</taxon>
        <taxon>Chordata</taxon>
        <taxon>Craniata</taxon>
        <taxon>Vertebrata</taxon>
        <taxon>Euteleostomi</taxon>
        <taxon>Actinopterygii</taxon>
        <taxon>Neopterygii</taxon>
        <taxon>Teleostei</taxon>
        <taxon>Anguilliformes</taxon>
        <taxon>Anguillidae</taxon>
        <taxon>Anguilla</taxon>
    </lineage>
</organism>
<sequence>MNLYQEIKCMINKLQI</sequence>
<dbReference type="EMBL" id="GBXM01045070">
    <property type="protein sequence ID" value="JAH63507.1"/>
    <property type="molecule type" value="Transcribed_RNA"/>
</dbReference>
<proteinExistence type="predicted"/>
<protein>
    <submittedName>
        <fullName evidence="1">Uncharacterized protein</fullName>
    </submittedName>
</protein>
<dbReference type="AlphaFoldDB" id="A0A0E9UCP9"/>